<comment type="subcellular location">
    <subcellularLocation>
        <location evidence="8">Host nucleus inner membrane</location>
        <topology evidence="8">Single-pass membrane protein</topology>
    </subcellularLocation>
</comment>
<name>A0A3Q8J601_9GAMA</name>
<sequence length="282" mass="32124">MFCATKNHQLLVKDLTDIIRTFLPRQGTPLDMESTSDTHIFSRGDAKALCTVKLHTHGMYNIEFVFQYWLTKLKEHKSSLYPVFMISNNGVSTTLKGFLTETPDHTNDFGSCLAVCPNVELEKNGSVIISKGSFRAFKQTELYSSDLTIFQTITVLRAHITDRRTSLQFIIMRAEDSSRISDLIKDIMNTPPGRPVYIDPPQLTPPLLAIRHRRQNLEQSGTCPATDHQRTPSPSKSDKASFTLQTEATKRTCQLLTSWQWWFAVSMTILTLLILKYLMTLF</sequence>
<keyword evidence="12" id="KW-1185">Reference proteome</keyword>
<evidence type="ECO:0000256" key="10">
    <source>
        <dbReference type="SAM" id="Phobius"/>
    </source>
</evidence>
<keyword evidence="5" id="KW-0426">Late protein</keyword>
<dbReference type="GO" id="GO:0044201">
    <property type="term" value="C:host cell nuclear inner membrane"/>
    <property type="evidence" value="ECO:0007669"/>
    <property type="project" value="UniProtKB-SubCell"/>
</dbReference>
<feature type="transmembrane region" description="Helical" evidence="10">
    <location>
        <begin position="259"/>
        <end position="279"/>
    </location>
</feature>
<keyword evidence="7 10" id="KW-0472">Membrane</keyword>
<evidence type="ECO:0000313" key="12">
    <source>
        <dbReference type="Proteomes" id="UP000679767"/>
    </source>
</evidence>
<dbReference type="InterPro" id="IPR007626">
    <property type="entry name" value="Herpesvirus_viron_egress-type"/>
</dbReference>
<evidence type="ECO:0000256" key="4">
    <source>
        <dbReference type="ARBA" id="ARBA00022870"/>
    </source>
</evidence>
<keyword evidence="1" id="KW-0597">Phosphoprotein</keyword>
<evidence type="ECO:0000256" key="8">
    <source>
        <dbReference type="ARBA" id="ARBA00043948"/>
    </source>
</evidence>
<dbReference type="EMBL" id="MG452721">
    <property type="protein sequence ID" value="AZB49166.1"/>
    <property type="molecule type" value="Genomic_DNA"/>
</dbReference>
<feature type="region of interest" description="Disordered" evidence="9">
    <location>
        <begin position="220"/>
        <end position="243"/>
    </location>
</feature>
<dbReference type="KEGG" id="vg:65102720"/>
<feature type="compositionally biased region" description="Polar residues" evidence="9">
    <location>
        <begin position="231"/>
        <end position="243"/>
    </location>
</feature>
<proteinExistence type="inferred from homology"/>
<keyword evidence="4" id="KW-1043">Host membrane</keyword>
<evidence type="ECO:0000256" key="6">
    <source>
        <dbReference type="ARBA" id="ARBA00022989"/>
    </source>
</evidence>
<evidence type="ECO:0000256" key="1">
    <source>
        <dbReference type="ARBA" id="ARBA00022553"/>
    </source>
</evidence>
<dbReference type="HAMAP" id="MF_04024">
    <property type="entry name" value="HSV_NEC2"/>
    <property type="match status" value="1"/>
</dbReference>
<dbReference type="RefSeq" id="YP_010087436.1">
    <property type="nucleotide sequence ID" value="NC_055554.1"/>
</dbReference>
<dbReference type="Pfam" id="PF04541">
    <property type="entry name" value="Herpes_U34"/>
    <property type="match status" value="1"/>
</dbReference>
<keyword evidence="3 10" id="KW-0812">Transmembrane</keyword>
<protein>
    <submittedName>
        <fullName evidence="11">BFRF1</fullName>
    </submittedName>
</protein>
<evidence type="ECO:0000256" key="5">
    <source>
        <dbReference type="ARBA" id="ARBA00022921"/>
    </source>
</evidence>
<organism evidence="11">
    <name type="scientific">Vombatid gammaherpesvirus 1</name>
    <dbReference type="NCBI Taxonomy" id="2052651"/>
    <lineage>
        <taxon>Viruses</taxon>
        <taxon>Duplodnaviria</taxon>
        <taxon>Heunggongvirae</taxon>
        <taxon>Peploviricota</taxon>
        <taxon>Herviviricetes</taxon>
        <taxon>Herpesvirales</taxon>
        <taxon>Orthoherpesviridae</taxon>
        <taxon>Gammaherpesvirinae</taxon>
        <taxon>Manticavirus</taxon>
        <taxon>Manticavirus vombatidgamma1</taxon>
    </lineage>
</organism>
<accession>A0A3Q8J601</accession>
<evidence type="ECO:0000313" key="11">
    <source>
        <dbReference type="EMBL" id="AZB49166.1"/>
    </source>
</evidence>
<evidence type="ECO:0000256" key="9">
    <source>
        <dbReference type="SAM" id="MobiDB-lite"/>
    </source>
</evidence>
<keyword evidence="6 10" id="KW-1133">Transmembrane helix</keyword>
<evidence type="ECO:0000256" key="3">
    <source>
        <dbReference type="ARBA" id="ARBA00022692"/>
    </source>
</evidence>
<evidence type="ECO:0000256" key="7">
    <source>
        <dbReference type="ARBA" id="ARBA00023136"/>
    </source>
</evidence>
<dbReference type="Proteomes" id="UP000679767">
    <property type="component" value="Segment"/>
</dbReference>
<keyword evidence="2" id="KW-1048">Host nucleus</keyword>
<gene>
    <name evidence="11" type="primary">ORF67</name>
</gene>
<reference evidence="11" key="1">
    <citation type="submission" date="2017-11" db="EMBL/GenBank/DDBJ databases">
        <title>The distinct marsupial branch of gammaherpesviruses includes novel host-derived genes seldom found in other viruses.</title>
        <authorList>
            <person name="Vaz P.K."/>
        </authorList>
    </citation>
    <scope>NUCLEOTIDE SEQUENCE</scope>
    <source>
        <strain evidence="11">V3187/11</strain>
    </source>
</reference>
<evidence type="ECO:0000256" key="2">
    <source>
        <dbReference type="ARBA" id="ARBA00022562"/>
    </source>
</evidence>
<dbReference type="GeneID" id="65102720"/>